<comment type="similarity">
    <text evidence="1">Belongs to the N(4)/N(6)-methyltransferase family.</text>
</comment>
<evidence type="ECO:0000256" key="5">
    <source>
        <dbReference type="ARBA" id="ARBA00022747"/>
    </source>
</evidence>
<accession>A0ABS0WX54</accession>
<dbReference type="InterPro" id="IPR050953">
    <property type="entry name" value="N4_N6_ade-DNA_methylase"/>
</dbReference>
<dbReference type="EC" id="2.1.1.72" evidence="2"/>
<organism evidence="8 9">
    <name type="scientific">Aureibaculum flavum</name>
    <dbReference type="NCBI Taxonomy" id="2795986"/>
    <lineage>
        <taxon>Bacteria</taxon>
        <taxon>Pseudomonadati</taxon>
        <taxon>Bacteroidota</taxon>
        <taxon>Flavobacteriia</taxon>
        <taxon>Flavobacteriales</taxon>
        <taxon>Flavobacteriaceae</taxon>
        <taxon>Aureibaculum</taxon>
    </lineage>
</organism>
<comment type="catalytic activity">
    <reaction evidence="6">
        <text>a 2'-deoxyadenosine in DNA + S-adenosyl-L-methionine = an N(6)-methyl-2'-deoxyadenosine in DNA + S-adenosyl-L-homocysteine + H(+)</text>
        <dbReference type="Rhea" id="RHEA:15197"/>
        <dbReference type="Rhea" id="RHEA-COMP:12418"/>
        <dbReference type="Rhea" id="RHEA-COMP:12419"/>
        <dbReference type="ChEBI" id="CHEBI:15378"/>
        <dbReference type="ChEBI" id="CHEBI:57856"/>
        <dbReference type="ChEBI" id="CHEBI:59789"/>
        <dbReference type="ChEBI" id="CHEBI:90615"/>
        <dbReference type="ChEBI" id="CHEBI:90616"/>
        <dbReference type="EC" id="2.1.1.72"/>
    </reaction>
</comment>
<keyword evidence="3 8" id="KW-0489">Methyltransferase</keyword>
<dbReference type="InterPro" id="IPR002052">
    <property type="entry name" value="DNA_methylase_N6_adenine_CS"/>
</dbReference>
<dbReference type="Pfam" id="PF02384">
    <property type="entry name" value="N6_Mtase"/>
    <property type="match status" value="1"/>
</dbReference>
<evidence type="ECO:0000256" key="1">
    <source>
        <dbReference type="ARBA" id="ARBA00006594"/>
    </source>
</evidence>
<dbReference type="Gene3D" id="3.40.50.150">
    <property type="entry name" value="Vaccinia Virus protein VP39"/>
    <property type="match status" value="1"/>
</dbReference>
<dbReference type="GO" id="GO:0008168">
    <property type="term" value="F:methyltransferase activity"/>
    <property type="evidence" value="ECO:0007669"/>
    <property type="project" value="UniProtKB-KW"/>
</dbReference>
<dbReference type="PANTHER" id="PTHR33841:SF1">
    <property type="entry name" value="DNA METHYLTRANSFERASE A"/>
    <property type="match status" value="1"/>
</dbReference>
<dbReference type="GO" id="GO:0032259">
    <property type="term" value="P:methylation"/>
    <property type="evidence" value="ECO:0007669"/>
    <property type="project" value="UniProtKB-KW"/>
</dbReference>
<evidence type="ECO:0000313" key="9">
    <source>
        <dbReference type="Proteomes" id="UP000623301"/>
    </source>
</evidence>
<keyword evidence="9" id="KW-1185">Reference proteome</keyword>
<comment type="caution">
    <text evidence="8">The sequence shown here is derived from an EMBL/GenBank/DDBJ whole genome shotgun (WGS) entry which is preliminary data.</text>
</comment>
<reference evidence="8 9" key="1">
    <citation type="submission" date="2020-12" db="EMBL/GenBank/DDBJ databases">
        <title>Aureibaculum luteum sp. nov. and Aureibaculum flavum sp. nov., novel members of the family Flavobacteriaceae isolated from Antarctic intertidal sediments.</title>
        <authorList>
            <person name="He X."/>
            <person name="Zhang X."/>
        </authorList>
    </citation>
    <scope>NUCLEOTIDE SEQUENCE [LARGE SCALE GENOMIC DNA]</scope>
    <source>
        <strain evidence="8 9">A20</strain>
    </source>
</reference>
<name>A0ABS0WX54_9FLAO</name>
<dbReference type="InterPro" id="IPR003356">
    <property type="entry name" value="DNA_methylase_A-5"/>
</dbReference>
<keyword evidence="5" id="KW-0680">Restriction system</keyword>
<dbReference type="PANTHER" id="PTHR33841">
    <property type="entry name" value="DNA METHYLTRANSFERASE YEEA-RELATED"/>
    <property type="match status" value="1"/>
</dbReference>
<evidence type="ECO:0000256" key="2">
    <source>
        <dbReference type="ARBA" id="ARBA00011900"/>
    </source>
</evidence>
<dbReference type="RefSeq" id="WP_198843069.1">
    <property type="nucleotide sequence ID" value="NZ_JAEHFJ010000016.1"/>
</dbReference>
<dbReference type="CDD" id="cd02440">
    <property type="entry name" value="AdoMet_MTases"/>
    <property type="match status" value="1"/>
</dbReference>
<evidence type="ECO:0000259" key="7">
    <source>
        <dbReference type="Pfam" id="PF02384"/>
    </source>
</evidence>
<keyword evidence="4" id="KW-0808">Transferase</keyword>
<evidence type="ECO:0000256" key="6">
    <source>
        <dbReference type="ARBA" id="ARBA00047942"/>
    </source>
</evidence>
<evidence type="ECO:0000313" key="8">
    <source>
        <dbReference type="EMBL" id="MBJ2176481.1"/>
    </source>
</evidence>
<evidence type="ECO:0000256" key="3">
    <source>
        <dbReference type="ARBA" id="ARBA00022603"/>
    </source>
</evidence>
<dbReference type="PRINTS" id="PR00507">
    <property type="entry name" value="N12N6MTFRASE"/>
</dbReference>
<proteinExistence type="inferred from homology"/>
<protein>
    <recommendedName>
        <fullName evidence="2">site-specific DNA-methyltransferase (adenine-specific)</fullName>
        <ecNumber evidence="2">2.1.1.72</ecNumber>
    </recommendedName>
</protein>
<dbReference type="EMBL" id="JAEHFJ010000016">
    <property type="protein sequence ID" value="MBJ2176481.1"/>
    <property type="molecule type" value="Genomic_DNA"/>
</dbReference>
<dbReference type="InterPro" id="IPR029063">
    <property type="entry name" value="SAM-dependent_MTases_sf"/>
</dbReference>
<feature type="domain" description="DNA methylase adenine-specific" evidence="7">
    <location>
        <begin position="237"/>
        <end position="462"/>
    </location>
</feature>
<dbReference type="SUPFAM" id="SSF53335">
    <property type="entry name" value="S-adenosyl-L-methionine-dependent methyltransferases"/>
    <property type="match status" value="1"/>
</dbReference>
<evidence type="ECO:0000256" key="4">
    <source>
        <dbReference type="ARBA" id="ARBA00022679"/>
    </source>
</evidence>
<dbReference type="Proteomes" id="UP000623301">
    <property type="component" value="Unassembled WGS sequence"/>
</dbReference>
<gene>
    <name evidence="8" type="ORF">JBL43_19680</name>
</gene>
<dbReference type="PROSITE" id="PS00092">
    <property type="entry name" value="N6_MTASE"/>
    <property type="match status" value="1"/>
</dbReference>
<sequence length="777" mass="89708">MKDLTDISIWKQNLGLLPIHLNPAEDNTNYVMLNGGYGDFCLQTINDNSDIDSYFSKSWSSNTKNFLVLDNDNINIYNWSKSKPEPIPKELVLNNFDKFYSYLLSKSFKSSKDVVPYIIDIFRQFRNLTQERTKPVEALNLLFLLLSSLEDDVNNFDFGKWNINNTVIPTNFDFYTDNIRTGVSNIKPELDLIIRHSAGTLFQEAQKEVLFFNPQRDLFGGVSNSLETKKELYSSIHYTPPFLSRTIVENALNQLDLTTESIKILDPSCGSSEFLIEALKQLKQLNYNGDIQIIGWDTSETAINTSNFLLSYEKRTIWKEKLNFKIELVEDSLKEEWEDNYDLILMNPPFVSWELLKNNDSKDAIRQVLGPNFNGKPNQASAFFYKSVTHLNENGVIGCVIPSSFLSLDSYKKLRNDIYDNIEIRLLGKLGNFVFEDALTDVSIIIGQKPKTNQVPTLLWTRNEKGIAQNALRDLRKLIYSNESTINNPDYSIYKPTTFPILNENWNPISLKNNNLFKTIERFIFEKKLIRTEDVFSIRLGIRQGAKDVFKLSIEEYNSLPENEKKYFRPVIDNKAINKGSLSLNNYIWFPYDKNGMLFSSEEELIEKAPIFYNSNLKPKEEILKKRASISYWWGLTRPGNWQFEKSQKLISKEFGGIDSFALDKEGSFVVERGNVWIPKKDFNQENYYFYLALFSSSFYNSLLSIYSKQLAGGDWYILGKKHTKDIPIPNAHSVEVQESIGYSKLVEIGKEISIGNSSVKQIADEVLTKYFYPINS</sequence>